<dbReference type="GO" id="GO:0016020">
    <property type="term" value="C:membrane"/>
    <property type="evidence" value="ECO:0007669"/>
    <property type="project" value="UniProtKB-SubCell"/>
</dbReference>
<evidence type="ECO:0000256" key="4">
    <source>
        <dbReference type="ARBA" id="ARBA00022989"/>
    </source>
</evidence>
<comment type="similarity">
    <text evidence="8">Belongs to the CDP-alcohol phosphatidyltransferase class-I family.</text>
</comment>
<comment type="subcellular location">
    <subcellularLocation>
        <location evidence="1">Membrane</location>
        <topology evidence="1">Multi-pass membrane protein</topology>
    </subcellularLocation>
</comment>
<gene>
    <name evidence="11" type="ORF">NA56DRAFT_744350</name>
</gene>
<reference evidence="11 12" key="1">
    <citation type="submission" date="2016-05" db="EMBL/GenBank/DDBJ databases">
        <title>A degradative enzymes factory behind the ericoid mycorrhizal symbiosis.</title>
        <authorList>
            <consortium name="DOE Joint Genome Institute"/>
            <person name="Martino E."/>
            <person name="Morin E."/>
            <person name="Grelet G."/>
            <person name="Kuo A."/>
            <person name="Kohler A."/>
            <person name="Daghino S."/>
            <person name="Barry K."/>
            <person name="Choi C."/>
            <person name="Cichocki N."/>
            <person name="Clum A."/>
            <person name="Copeland A."/>
            <person name="Hainaut M."/>
            <person name="Haridas S."/>
            <person name="Labutti K."/>
            <person name="Lindquist E."/>
            <person name="Lipzen A."/>
            <person name="Khouja H.-R."/>
            <person name="Murat C."/>
            <person name="Ohm R."/>
            <person name="Olson A."/>
            <person name="Spatafora J."/>
            <person name="Veneault-Fourrey C."/>
            <person name="Henrissat B."/>
            <person name="Grigoriev I."/>
            <person name="Martin F."/>
            <person name="Perotto S."/>
        </authorList>
    </citation>
    <scope>NUCLEOTIDE SEQUENCE [LARGE SCALE GENOMIC DNA]</scope>
    <source>
        <strain evidence="11 12">UAMH 7357</strain>
    </source>
</reference>
<keyword evidence="4 10" id="KW-1133">Transmembrane helix</keyword>
<dbReference type="Proteomes" id="UP000235672">
    <property type="component" value="Unassembled WGS sequence"/>
</dbReference>
<accession>A0A2J6QIS0</accession>
<dbReference type="InterPro" id="IPR048254">
    <property type="entry name" value="CDP_ALCOHOL_P_TRANSF_CS"/>
</dbReference>
<dbReference type="PROSITE" id="PS00379">
    <property type="entry name" value="CDP_ALCOHOL_P_TRANSF"/>
    <property type="match status" value="1"/>
</dbReference>
<dbReference type="GO" id="GO:0003881">
    <property type="term" value="F:CDP-diacylglycerol-inositol 3-phosphatidyltransferase activity"/>
    <property type="evidence" value="ECO:0007669"/>
    <property type="project" value="TreeGrafter"/>
</dbReference>
<feature type="transmembrane region" description="Helical" evidence="10">
    <location>
        <begin position="184"/>
        <end position="203"/>
    </location>
</feature>
<evidence type="ECO:0000256" key="8">
    <source>
        <dbReference type="RuleBase" id="RU003750"/>
    </source>
</evidence>
<keyword evidence="5" id="KW-0443">Lipid metabolism</keyword>
<evidence type="ECO:0000256" key="6">
    <source>
        <dbReference type="ARBA" id="ARBA00023136"/>
    </source>
</evidence>
<evidence type="ECO:0000256" key="3">
    <source>
        <dbReference type="ARBA" id="ARBA00022692"/>
    </source>
</evidence>
<dbReference type="GO" id="GO:0005794">
    <property type="term" value="C:Golgi apparatus"/>
    <property type="evidence" value="ECO:0007669"/>
    <property type="project" value="TreeGrafter"/>
</dbReference>
<name>A0A2J6QIS0_9HELO</name>
<dbReference type="STRING" id="1745343.A0A2J6QIS0"/>
<dbReference type="GO" id="GO:0006661">
    <property type="term" value="P:phosphatidylinositol biosynthetic process"/>
    <property type="evidence" value="ECO:0007669"/>
    <property type="project" value="TreeGrafter"/>
</dbReference>
<feature type="transmembrane region" description="Helical" evidence="10">
    <location>
        <begin position="50"/>
        <end position="72"/>
    </location>
</feature>
<evidence type="ECO:0000256" key="2">
    <source>
        <dbReference type="ARBA" id="ARBA00022679"/>
    </source>
</evidence>
<dbReference type="FunFam" id="1.20.120.1760:FF:000011">
    <property type="entry name" value="Cdp-diacylglycerol-inositol 3-phosphatidyltransferase pis"/>
    <property type="match status" value="1"/>
</dbReference>
<evidence type="ECO:0000313" key="12">
    <source>
        <dbReference type="Proteomes" id="UP000235672"/>
    </source>
</evidence>
<proteinExistence type="inferred from homology"/>
<keyword evidence="2 8" id="KW-0808">Transferase</keyword>
<keyword evidence="12" id="KW-1185">Reference proteome</keyword>
<dbReference type="Pfam" id="PF01066">
    <property type="entry name" value="CDP-OH_P_transf"/>
    <property type="match status" value="1"/>
</dbReference>
<dbReference type="InterPro" id="IPR043130">
    <property type="entry name" value="CDP-OH_PTrfase_TM_dom"/>
</dbReference>
<organism evidence="11 12">
    <name type="scientific">Hyaloscypha hepaticicola</name>
    <dbReference type="NCBI Taxonomy" id="2082293"/>
    <lineage>
        <taxon>Eukaryota</taxon>
        <taxon>Fungi</taxon>
        <taxon>Dikarya</taxon>
        <taxon>Ascomycota</taxon>
        <taxon>Pezizomycotina</taxon>
        <taxon>Leotiomycetes</taxon>
        <taxon>Helotiales</taxon>
        <taxon>Hyaloscyphaceae</taxon>
        <taxon>Hyaloscypha</taxon>
    </lineage>
</organism>
<sequence length="312" mass="34701">MSSVRTRRQAAAVSTPSTPTPVPRGQEVVMNGNGSAHHPERQDHPKENIFLFWPNLIGYARIVLAFASLYYMPLHPRTCSGLYSVSCLLDALDGYAARHFEQSTRFGAVLDMVTDRCTTACLLVFLSSAWPRWAIVFQGLISLDLASHYIHMYATLVMGGAETSHKNVDKDRSYLLNLYYTNKTVLFVFCALNELFFIALYLLSFSSPYLSPSLLQVSNNGTASTLQPGSPASPTSLFFANPYSAAALEYARANKMDSTFPWVLAGISLPVMAGKQIINCIQLVKACRWLAEGDREMRRAAGLPRKQKQRRN</sequence>
<keyword evidence="3 10" id="KW-0812">Transmembrane</keyword>
<dbReference type="PANTHER" id="PTHR15362:SF4">
    <property type="entry name" value="CDP-DIACYLGLYCEROL--INOSITOL 3-PHOSPHATIDYLTRANSFERASE"/>
    <property type="match status" value="1"/>
</dbReference>
<keyword evidence="7" id="KW-1208">Phospholipid metabolism</keyword>
<evidence type="ECO:0000313" key="11">
    <source>
        <dbReference type="EMBL" id="PMD26160.1"/>
    </source>
</evidence>
<dbReference type="InterPro" id="IPR000462">
    <property type="entry name" value="CDP-OH_P_trans"/>
</dbReference>
<dbReference type="EMBL" id="KZ613468">
    <property type="protein sequence ID" value="PMD26160.1"/>
    <property type="molecule type" value="Genomic_DNA"/>
</dbReference>
<dbReference type="Gene3D" id="1.20.120.1760">
    <property type="match status" value="1"/>
</dbReference>
<evidence type="ECO:0000256" key="10">
    <source>
        <dbReference type="SAM" id="Phobius"/>
    </source>
</evidence>
<evidence type="ECO:0000256" key="9">
    <source>
        <dbReference type="SAM" id="MobiDB-lite"/>
    </source>
</evidence>
<dbReference type="AlphaFoldDB" id="A0A2J6QIS0"/>
<evidence type="ECO:0000256" key="7">
    <source>
        <dbReference type="ARBA" id="ARBA00023264"/>
    </source>
</evidence>
<dbReference type="PANTHER" id="PTHR15362">
    <property type="entry name" value="PHOSPHATIDYLINOSITOL SYNTHASE"/>
    <property type="match status" value="1"/>
</dbReference>
<evidence type="ECO:0008006" key="13">
    <source>
        <dbReference type="Google" id="ProtNLM"/>
    </source>
</evidence>
<protein>
    <recommendedName>
        <fullName evidence="13">CDP-diacylglycerol--inositol 3-phosphatidyltransferase</fullName>
    </recommendedName>
</protein>
<keyword evidence="6 10" id="KW-0472">Membrane</keyword>
<dbReference type="OrthoDB" id="10251079at2759"/>
<feature type="region of interest" description="Disordered" evidence="9">
    <location>
        <begin position="1"/>
        <end position="42"/>
    </location>
</feature>
<evidence type="ECO:0000256" key="5">
    <source>
        <dbReference type="ARBA" id="ARBA00023098"/>
    </source>
</evidence>
<evidence type="ECO:0000256" key="1">
    <source>
        <dbReference type="ARBA" id="ARBA00004141"/>
    </source>
</evidence>